<evidence type="ECO:0000313" key="1">
    <source>
        <dbReference type="EMBL" id="KKN67504.1"/>
    </source>
</evidence>
<protein>
    <recommendedName>
        <fullName evidence="2">Peptidase M15A C-terminal domain-containing protein</fullName>
    </recommendedName>
</protein>
<gene>
    <name evidence="1" type="ORF">LCGC14_0461010</name>
</gene>
<dbReference type="EMBL" id="LAZR01000473">
    <property type="protein sequence ID" value="KKN67504.1"/>
    <property type="molecule type" value="Genomic_DNA"/>
</dbReference>
<dbReference type="AlphaFoldDB" id="A0A0F9SK90"/>
<reference evidence="1" key="1">
    <citation type="journal article" date="2015" name="Nature">
        <title>Complex archaea that bridge the gap between prokaryotes and eukaryotes.</title>
        <authorList>
            <person name="Spang A."/>
            <person name="Saw J.H."/>
            <person name="Jorgensen S.L."/>
            <person name="Zaremba-Niedzwiedzka K."/>
            <person name="Martijn J."/>
            <person name="Lind A.E."/>
            <person name="van Eijk R."/>
            <person name="Schleper C."/>
            <person name="Guy L."/>
            <person name="Ettema T.J."/>
        </authorList>
    </citation>
    <scope>NUCLEOTIDE SEQUENCE</scope>
</reference>
<organism evidence="1">
    <name type="scientific">marine sediment metagenome</name>
    <dbReference type="NCBI Taxonomy" id="412755"/>
    <lineage>
        <taxon>unclassified sequences</taxon>
        <taxon>metagenomes</taxon>
        <taxon>ecological metagenomes</taxon>
    </lineage>
</organism>
<accession>A0A0F9SK90</accession>
<evidence type="ECO:0008006" key="2">
    <source>
        <dbReference type="Google" id="ProtNLM"/>
    </source>
</evidence>
<proteinExistence type="predicted"/>
<name>A0A0F9SK90_9ZZZZ</name>
<sequence length="150" mass="17294">MGEFIFPGIKILIKELQCPCCGKLPPNLYTDDFYLTSFNVWQVIRDEWGKPIPISKGGGYRCPKYQLNLVLAGKTKAACSPHYFWALDNDLDSVMECEAFVDLVDRKFPDLRIGYLKYVNLARPKTFVHIDNAYLVKPRPTSSWIKGVRW</sequence>
<comment type="caution">
    <text evidence="1">The sequence shown here is derived from an EMBL/GenBank/DDBJ whole genome shotgun (WGS) entry which is preliminary data.</text>
</comment>